<dbReference type="SUPFAM" id="SSF54928">
    <property type="entry name" value="RNA-binding domain, RBD"/>
    <property type="match status" value="3"/>
</dbReference>
<feature type="domain" description="RRM" evidence="3">
    <location>
        <begin position="302"/>
        <end position="375"/>
    </location>
</feature>
<dbReference type="NCBIfam" id="TIGR01649">
    <property type="entry name" value="hnRNP-L_PTB"/>
    <property type="match status" value="1"/>
</dbReference>
<dbReference type="AlphaFoldDB" id="A0A093GHA0"/>
<keyword evidence="1" id="KW-0694">RNA-binding</keyword>
<evidence type="ECO:0000259" key="3">
    <source>
        <dbReference type="PROSITE" id="PS50102"/>
    </source>
</evidence>
<sequence length="495" mass="55635">SRVLYLCHIPNHVTDAEIISLGLPFGRVTNVMLLKGRHQAFLEMASGEAAVNMMQYYTSVMPVLGGQPVHIQLSNHKELQTSYLFVSILFPFSRYGSRAARSRNWAAAGAGAAGGGRNPTRTPVIRIIVENAFYPITLEMLYQFFSKYGYILRILIFTRHNRFQVLLEYSSPVSASYAKRFLNGQNLFNTCSVLHIEFSRLPKLTIKYNNEKSRDFTRLDLPPGNIQEYLESPLLPSGFVPPNAILPPHMGAAGFFQRMGFTQGPGLPFPVVPGVIHSVPVTPAAVPGLRAVQNVPGILEGSVLQVRNFNFEVLRVHGLFILFGVYGNVLCVKVMKKRETALIQMMDEAQAHLAIIHLNGQQIYGRVLQVRLSECQTIHYPQWGQEDQEEFVDYYNSPLHRFKRPGSKNSQNLSAPSDTLHLCGIPYCATEGELKKLFSTRGYTVKAFRFLKRDCKMALIRLGSMEEAIQSLIELHGHDFGGDCHLRISFSKMKI</sequence>
<dbReference type="Gene3D" id="3.30.70.330">
    <property type="match status" value="4"/>
</dbReference>
<keyword evidence="2" id="KW-0472">Membrane</keyword>
<dbReference type="Proteomes" id="UP000053875">
    <property type="component" value="Unassembled WGS sequence"/>
</dbReference>
<protein>
    <submittedName>
        <fullName evidence="4">Polypyrimidine tract-binding protein 3</fullName>
    </submittedName>
</protein>
<dbReference type="STRING" id="118200.A0A093GHA0"/>
<keyword evidence="2" id="KW-1133">Transmembrane helix</keyword>
<keyword evidence="2" id="KW-0812">Transmembrane</keyword>
<proteinExistence type="predicted"/>
<accession>A0A093GHA0</accession>
<reference evidence="4 5" key="1">
    <citation type="submission" date="2014-04" db="EMBL/GenBank/DDBJ databases">
        <title>Genome evolution of avian class.</title>
        <authorList>
            <person name="Zhang G."/>
            <person name="Li C."/>
        </authorList>
    </citation>
    <scope>NUCLEOTIDE SEQUENCE [LARGE SCALE GENOMIC DNA]</scope>
    <source>
        <strain evidence="4">BGI_N307</strain>
    </source>
</reference>
<dbReference type="PANTHER" id="PTHR15592">
    <property type="entry name" value="MATRIN 3/NUCLEAR PROTEIN 220-RELATED"/>
    <property type="match status" value="1"/>
</dbReference>
<evidence type="ECO:0000256" key="1">
    <source>
        <dbReference type="PROSITE-ProRule" id="PRU00176"/>
    </source>
</evidence>
<gene>
    <name evidence="4" type="ORF">N307_12275</name>
</gene>
<feature type="domain" description="RRM" evidence="3">
    <location>
        <begin position="2"/>
        <end position="76"/>
    </location>
</feature>
<evidence type="ECO:0000313" key="5">
    <source>
        <dbReference type="Proteomes" id="UP000053875"/>
    </source>
</evidence>
<keyword evidence="5" id="KW-1185">Reference proteome</keyword>
<feature type="non-terminal residue" evidence="4">
    <location>
        <position position="495"/>
    </location>
</feature>
<dbReference type="GO" id="GO:0003723">
    <property type="term" value="F:RNA binding"/>
    <property type="evidence" value="ECO:0007669"/>
    <property type="project" value="UniProtKB-UniRule"/>
</dbReference>
<name>A0A093GHA0_DRYPU</name>
<feature type="non-terminal residue" evidence="4">
    <location>
        <position position="1"/>
    </location>
</feature>
<dbReference type="InterPro" id="IPR006536">
    <property type="entry name" value="HnRNP-L/PTB"/>
</dbReference>
<dbReference type="InterPro" id="IPR035979">
    <property type="entry name" value="RBD_domain_sf"/>
</dbReference>
<dbReference type="Pfam" id="PF13893">
    <property type="entry name" value="RRM_5"/>
    <property type="match status" value="1"/>
</dbReference>
<organism evidence="4 5">
    <name type="scientific">Dryobates pubescens</name>
    <name type="common">Downy woodpecker</name>
    <name type="synonym">Picoides pubescens</name>
    <dbReference type="NCBI Taxonomy" id="118200"/>
    <lineage>
        <taxon>Eukaryota</taxon>
        <taxon>Metazoa</taxon>
        <taxon>Chordata</taxon>
        <taxon>Craniata</taxon>
        <taxon>Vertebrata</taxon>
        <taxon>Euteleostomi</taxon>
        <taxon>Archelosauria</taxon>
        <taxon>Archosauria</taxon>
        <taxon>Dinosauria</taxon>
        <taxon>Saurischia</taxon>
        <taxon>Theropoda</taxon>
        <taxon>Coelurosauria</taxon>
        <taxon>Aves</taxon>
        <taxon>Neognathae</taxon>
        <taxon>Neoaves</taxon>
        <taxon>Telluraves</taxon>
        <taxon>Coraciimorphae</taxon>
        <taxon>Piciformes</taxon>
        <taxon>Picidae</taxon>
        <taxon>Dryobates</taxon>
    </lineage>
</organism>
<dbReference type="GO" id="GO:0006397">
    <property type="term" value="P:mRNA processing"/>
    <property type="evidence" value="ECO:0007669"/>
    <property type="project" value="InterPro"/>
</dbReference>
<dbReference type="EMBL" id="KL216234">
    <property type="protein sequence ID" value="KFV68603.1"/>
    <property type="molecule type" value="Genomic_DNA"/>
</dbReference>
<evidence type="ECO:0000313" key="4">
    <source>
        <dbReference type="EMBL" id="KFV68603.1"/>
    </source>
</evidence>
<dbReference type="GO" id="GO:0005634">
    <property type="term" value="C:nucleus"/>
    <property type="evidence" value="ECO:0007669"/>
    <property type="project" value="InterPro"/>
</dbReference>
<feature type="transmembrane region" description="Helical" evidence="2">
    <location>
        <begin position="316"/>
        <end position="335"/>
    </location>
</feature>
<feature type="domain" description="RRM" evidence="3">
    <location>
        <begin position="125"/>
        <end position="201"/>
    </location>
</feature>
<dbReference type="Pfam" id="PF00076">
    <property type="entry name" value="RRM_1"/>
    <property type="match status" value="1"/>
</dbReference>
<evidence type="ECO:0000256" key="2">
    <source>
        <dbReference type="SAM" id="Phobius"/>
    </source>
</evidence>
<dbReference type="SMART" id="SM00360">
    <property type="entry name" value="RRM"/>
    <property type="match status" value="4"/>
</dbReference>
<dbReference type="InterPro" id="IPR000504">
    <property type="entry name" value="RRM_dom"/>
</dbReference>
<dbReference type="InterPro" id="IPR012677">
    <property type="entry name" value="Nucleotide-bd_a/b_plait_sf"/>
</dbReference>
<dbReference type="PROSITE" id="PS50102">
    <property type="entry name" value="RRM"/>
    <property type="match status" value="3"/>
</dbReference>